<name>A0A6L9XTF7_9MICO</name>
<evidence type="ECO:0000313" key="2">
    <source>
        <dbReference type="EMBL" id="NEN04653.1"/>
    </source>
</evidence>
<keyword evidence="3" id="KW-1185">Reference proteome</keyword>
<evidence type="ECO:0000313" key="3">
    <source>
        <dbReference type="Proteomes" id="UP000474967"/>
    </source>
</evidence>
<reference evidence="2 3" key="1">
    <citation type="journal article" date="2014" name="J. Microbiol.">
        <title>Diaminobutyricibacter tongyongensis gen. nov., sp. nov. and Homoserinibacter gongjuensis gen. nov., sp. nov. belong to the family Microbacteriaceae.</title>
        <authorList>
            <person name="Kim S.J."/>
            <person name="Ahn J.H."/>
            <person name="Weon H.Y."/>
            <person name="Hamada M."/>
            <person name="Suzuki K."/>
            <person name="Kwon S.W."/>
        </authorList>
    </citation>
    <scope>NUCLEOTIDE SEQUENCE [LARGE SCALE GENOMIC DNA]</scope>
    <source>
        <strain evidence="2 3">NBRC 108724</strain>
    </source>
</reference>
<protein>
    <submittedName>
        <fullName evidence="2">MobC family plasmid mobilization relaxosome protein</fullName>
    </submittedName>
</protein>
<proteinExistence type="predicted"/>
<sequence length="172" mass="18764">MTQNDEAGEATPKRSRKKAVNFAKRRTLRFSDGEERVVDDVRRALAKSSGRDVEDVSFSEALRLIITNKPAVADVEAKALAIERSGTASADWGLYAISDRLAWELGYFRIHVARIGGNLNQIAKRLNMGDPATAAEISEALEGVADMRVLPDEIERRIAILVGHGLPPRGAA</sequence>
<evidence type="ECO:0000259" key="1">
    <source>
        <dbReference type="Pfam" id="PF05713"/>
    </source>
</evidence>
<comment type="caution">
    <text evidence="2">The sequence shown here is derived from an EMBL/GenBank/DDBJ whole genome shotgun (WGS) entry which is preliminary data.</text>
</comment>
<dbReference type="AlphaFoldDB" id="A0A6L9XTF7"/>
<organism evidence="2 3">
    <name type="scientific">Leifsonia tongyongensis</name>
    <dbReference type="NCBI Taxonomy" id="1268043"/>
    <lineage>
        <taxon>Bacteria</taxon>
        <taxon>Bacillati</taxon>
        <taxon>Actinomycetota</taxon>
        <taxon>Actinomycetes</taxon>
        <taxon>Micrococcales</taxon>
        <taxon>Microbacteriaceae</taxon>
        <taxon>Leifsonia</taxon>
    </lineage>
</organism>
<dbReference type="InterPro" id="IPR008687">
    <property type="entry name" value="MobC"/>
</dbReference>
<dbReference type="RefSeq" id="WP_163287759.1">
    <property type="nucleotide sequence ID" value="NZ_JAAGWY010000001.1"/>
</dbReference>
<gene>
    <name evidence="2" type="ORF">G3T36_02100</name>
</gene>
<accession>A0A6L9XTF7</accession>
<feature type="domain" description="Bacterial mobilisation" evidence="1">
    <location>
        <begin position="112"/>
        <end position="144"/>
    </location>
</feature>
<dbReference type="Proteomes" id="UP000474967">
    <property type="component" value="Unassembled WGS sequence"/>
</dbReference>
<dbReference type="EMBL" id="JAAGWY010000001">
    <property type="protein sequence ID" value="NEN04653.1"/>
    <property type="molecule type" value="Genomic_DNA"/>
</dbReference>
<dbReference type="Pfam" id="PF05713">
    <property type="entry name" value="MobC"/>
    <property type="match status" value="1"/>
</dbReference>